<comment type="caution">
    <text evidence="1">Lacks conserved residue(s) required for the propagation of feature annotation.</text>
</comment>
<feature type="transmembrane region" description="Helical" evidence="1">
    <location>
        <begin position="243"/>
        <end position="262"/>
    </location>
</feature>
<dbReference type="GO" id="GO:0015648">
    <property type="term" value="F:lipid-linked peptidoglycan transporter activity"/>
    <property type="evidence" value="ECO:0007669"/>
    <property type="project" value="UniProtKB-UniRule"/>
</dbReference>
<dbReference type="GO" id="GO:0071555">
    <property type="term" value="P:cell wall organization"/>
    <property type="evidence" value="ECO:0007669"/>
    <property type="project" value="UniProtKB-KW"/>
</dbReference>
<evidence type="ECO:0000313" key="2">
    <source>
        <dbReference type="EMBL" id="TGY43570.1"/>
    </source>
</evidence>
<keyword evidence="1" id="KW-1133">Transmembrane helix</keyword>
<organism evidence="2 3">
    <name type="scientific">Clostridium sartagoforme</name>
    <dbReference type="NCBI Taxonomy" id="84031"/>
    <lineage>
        <taxon>Bacteria</taxon>
        <taxon>Bacillati</taxon>
        <taxon>Bacillota</taxon>
        <taxon>Clostridia</taxon>
        <taxon>Eubacteriales</taxon>
        <taxon>Clostridiaceae</taxon>
        <taxon>Clostridium</taxon>
    </lineage>
</organism>
<dbReference type="RefSeq" id="WP_136003996.1">
    <property type="nucleotide sequence ID" value="NZ_SRYR01000001.1"/>
</dbReference>
<reference evidence="2 3" key="1">
    <citation type="submission" date="2019-04" db="EMBL/GenBank/DDBJ databases">
        <title>Microbes associate with the intestines of laboratory mice.</title>
        <authorList>
            <person name="Navarre W."/>
            <person name="Wong E."/>
            <person name="Huang K."/>
            <person name="Tropini C."/>
            <person name="Ng K."/>
            <person name="Yu B."/>
        </authorList>
    </citation>
    <scope>NUCLEOTIDE SEQUENCE [LARGE SCALE GENOMIC DNA]</scope>
    <source>
        <strain evidence="2 3">NM50_B9-20</strain>
    </source>
</reference>
<dbReference type="UniPathway" id="UPA00219"/>
<sequence>MDTQIIIVLVLNFFISIIGTLAYSVRLVGVRTGKIAVTFAVFNVLMLVSRTAVTFQSPLLTKFVESNTSSNELVMVFNYIIIISGIASIIGAFLIPTFQQMFSKAVNHFSVERSIPKLIIHSFSKTGVRYMKDSIAIPVKESLTSINLKNLPKSILFYNFISVAIITAGAFAPIYAGSIAPELRATCLSLSPIINGTATILTSIFIDPHLSIMTDDVVDGKCSEEDFRGCVVAMVGSKVVGTFAALALFIPAAHIIAFVANYI</sequence>
<keyword evidence="1" id="KW-0472">Membrane</keyword>
<dbReference type="AlphaFoldDB" id="A0A4V3RLF8"/>
<keyword evidence="1" id="KW-1003">Cell membrane</keyword>
<keyword evidence="1" id="KW-0573">Peptidoglycan synthesis</keyword>
<gene>
    <name evidence="1" type="primary">amj</name>
    <name evidence="2" type="ORF">E5347_01790</name>
</gene>
<feature type="transmembrane region" description="Helical" evidence="1">
    <location>
        <begin position="73"/>
        <end position="95"/>
    </location>
</feature>
<dbReference type="InterPro" id="IPR021260">
    <property type="entry name" value="Amj"/>
</dbReference>
<feature type="transmembrane region" description="Helical" evidence="1">
    <location>
        <begin position="6"/>
        <end position="23"/>
    </location>
</feature>
<evidence type="ECO:0000313" key="3">
    <source>
        <dbReference type="Proteomes" id="UP000306888"/>
    </source>
</evidence>
<keyword evidence="1" id="KW-0133">Cell shape</keyword>
<comment type="subcellular location">
    <subcellularLocation>
        <location evidence="1">Cell membrane</location>
        <topology evidence="1">Multi-pass membrane protein</topology>
    </subcellularLocation>
</comment>
<dbReference type="Proteomes" id="UP000306888">
    <property type="component" value="Unassembled WGS sequence"/>
</dbReference>
<dbReference type="HAMAP" id="MF_02077">
    <property type="entry name" value="Amj_flippase"/>
    <property type="match status" value="1"/>
</dbReference>
<protein>
    <recommendedName>
        <fullName evidence="1">Lipid II flippase Amj</fullName>
    </recommendedName>
</protein>
<keyword evidence="3" id="KW-1185">Reference proteome</keyword>
<comment type="function">
    <text evidence="1">Involved in peptidoglycan biosynthesis. Transports lipid-linked peptidoglycan precursors from the inner to the outer leaflet of the cytoplasmic membrane.</text>
</comment>
<dbReference type="OrthoDB" id="7888986at2"/>
<feature type="transmembrane region" description="Helical" evidence="1">
    <location>
        <begin position="155"/>
        <end position="176"/>
    </location>
</feature>
<dbReference type="GO" id="GO:0005886">
    <property type="term" value="C:plasma membrane"/>
    <property type="evidence" value="ECO:0007669"/>
    <property type="project" value="UniProtKB-SubCell"/>
</dbReference>
<keyword evidence="1" id="KW-0813">Transport</keyword>
<feature type="transmembrane region" description="Helical" evidence="1">
    <location>
        <begin position="35"/>
        <end position="53"/>
    </location>
</feature>
<keyword evidence="1" id="KW-0812">Transmembrane</keyword>
<evidence type="ECO:0000256" key="1">
    <source>
        <dbReference type="HAMAP-Rule" id="MF_02077"/>
    </source>
</evidence>
<comment type="similarity">
    <text evidence="1">Belongs to the Amj family.</text>
</comment>
<name>A0A4V3RLF8_9CLOT</name>
<accession>A0A4V3RLF8</accession>
<comment type="caution">
    <text evidence="2">The sequence shown here is derived from an EMBL/GenBank/DDBJ whole genome shotgun (WGS) entry which is preliminary data.</text>
</comment>
<dbReference type="GO" id="GO:0009252">
    <property type="term" value="P:peptidoglycan biosynthetic process"/>
    <property type="evidence" value="ECO:0007669"/>
    <property type="project" value="UniProtKB-UniRule"/>
</dbReference>
<dbReference type="GO" id="GO:0008360">
    <property type="term" value="P:regulation of cell shape"/>
    <property type="evidence" value="ECO:0007669"/>
    <property type="project" value="UniProtKB-KW"/>
</dbReference>
<proteinExistence type="inferred from homology"/>
<dbReference type="EMBL" id="SRYR01000001">
    <property type="protein sequence ID" value="TGY43570.1"/>
    <property type="molecule type" value="Genomic_DNA"/>
</dbReference>
<comment type="pathway">
    <text evidence="1">Cell wall biogenesis; peptidoglycan biosynthesis.</text>
</comment>
<keyword evidence="1" id="KW-0961">Cell wall biogenesis/degradation</keyword>
<dbReference type="Pfam" id="PF10997">
    <property type="entry name" value="Amj"/>
    <property type="match status" value="1"/>
</dbReference>